<comment type="caution">
    <text evidence="1">The sequence shown here is derived from an EMBL/GenBank/DDBJ whole genome shotgun (WGS) entry which is preliminary data.</text>
</comment>
<protein>
    <submittedName>
        <fullName evidence="1">Uncharacterized protein</fullName>
    </submittedName>
</protein>
<dbReference type="Proteomes" id="UP000076482">
    <property type="component" value="Unassembled WGS sequence"/>
</dbReference>
<evidence type="ECO:0000313" key="3">
    <source>
        <dbReference type="Proteomes" id="UP000076482"/>
    </source>
</evidence>
<dbReference type="EMBL" id="LJKE01000079">
    <property type="protein sequence ID" value="KZD58851.1"/>
    <property type="molecule type" value="Genomic_DNA"/>
</dbReference>
<dbReference type="EMBL" id="NTXW01000007">
    <property type="protein sequence ID" value="PEQ91173.1"/>
    <property type="molecule type" value="Genomic_DNA"/>
</dbReference>
<reference evidence="1 3" key="1">
    <citation type="submission" date="2015-09" db="EMBL/GenBank/DDBJ databases">
        <title>Bacillus cereus food isolates.</title>
        <authorList>
            <person name="Boekhorst J."/>
        </authorList>
    </citation>
    <scope>NUCLEOTIDE SEQUENCE [LARGE SCALE GENOMIC DNA]</scope>
    <source>
        <strain evidence="1 3">B4088</strain>
    </source>
</reference>
<sequence length="411" mass="47859">MIGISCVIEEQGLFKNALESNSKELLSNASIDIHFDKFDFDNNTFIDFVDYLDFQEYQKYIFIVSGSLERIYKLVGFLEKEVEGTEFYIVNDNLEMKHGNLELLDVLQPLKGKFQIDQEKMKMTHLLYLRNGLMSLFSGVYPHTINKNLLKHLYMDNSKNIKSINAEVYYNMAINSSIFIDQSSEEVEFEADSLKQVPNIILFNNTLTNFQKEDLISVDKDEFDTLISKFKQTSVVENMQSKKAIFDYASLTETITNNRLFFFSDGIFNDYMKENLVSRNINLSYFDILSKYQTNNGEQDKYDSVIKSIFPLIFNLSSSFKGDETTFITPYTKNTLDPLIDTIVEFKLIGIKNNKGSFVYNIQTNKIFETNATFLEILEADQKNNHNFLKERFNEQYDEILNEYKGLVENA</sequence>
<name>A0A164MF55_BACCE</name>
<evidence type="ECO:0000313" key="1">
    <source>
        <dbReference type="EMBL" id="KZD58851.1"/>
    </source>
</evidence>
<evidence type="ECO:0000313" key="4">
    <source>
        <dbReference type="Proteomes" id="UP000219869"/>
    </source>
</evidence>
<dbReference type="PATRIC" id="fig|1396.535.peg.1231"/>
<gene>
    <name evidence="1" type="ORF">B4088_4199</name>
    <name evidence="2" type="ORF">CN475_04810</name>
</gene>
<organism evidence="1 3">
    <name type="scientific">Bacillus cereus</name>
    <dbReference type="NCBI Taxonomy" id="1396"/>
    <lineage>
        <taxon>Bacteria</taxon>
        <taxon>Bacillati</taxon>
        <taxon>Bacillota</taxon>
        <taxon>Bacilli</taxon>
        <taxon>Bacillales</taxon>
        <taxon>Bacillaceae</taxon>
        <taxon>Bacillus</taxon>
        <taxon>Bacillus cereus group</taxon>
    </lineage>
</organism>
<evidence type="ECO:0000313" key="2">
    <source>
        <dbReference type="EMBL" id="PEQ91173.1"/>
    </source>
</evidence>
<accession>A0A164MF55</accession>
<dbReference type="RefSeq" id="WP_063262187.1">
    <property type="nucleotide sequence ID" value="NZ_LJKE01000079.1"/>
</dbReference>
<proteinExistence type="predicted"/>
<dbReference type="Proteomes" id="UP000219869">
    <property type="component" value="Unassembled WGS sequence"/>
</dbReference>
<dbReference type="AlphaFoldDB" id="A0A164MF55"/>
<reference evidence="2 4" key="2">
    <citation type="submission" date="2017-09" db="EMBL/GenBank/DDBJ databases">
        <title>Large-scale bioinformatics analysis of Bacillus genomes uncovers conserved roles of natural products in bacterial physiology.</title>
        <authorList>
            <consortium name="Agbiome Team Llc"/>
            <person name="Bleich R.M."/>
            <person name="Kirk G.J."/>
            <person name="Santa Maria K.C."/>
            <person name="Allen S.E."/>
            <person name="Farag S."/>
            <person name="Shank E.A."/>
            <person name="Bowers A."/>
        </authorList>
    </citation>
    <scope>NUCLEOTIDE SEQUENCE [LARGE SCALE GENOMIC DNA]</scope>
    <source>
        <strain evidence="2 4">AFS006334</strain>
    </source>
</reference>